<evidence type="ECO:0000313" key="6">
    <source>
        <dbReference type="EMBL" id="PBC27275.1"/>
    </source>
</evidence>
<sequence length="326" mass="37821">MYSNNFEKLIIQARQLDDGIEKLITTWKLPHVLIGCFGECTEETINYIESVWNIIKNTQNGIEEILSETKDWSIENPIHMEEFLQETRKEYETLKEDCDNLEGVFAEYGYDYNEDNILDKTDKTYVNINESSDQNLIEGIENLEVEFTPNLSWKCKIKQNGLTSTYNDNNISHTLSNNTNTKLCQGKDIFERMNYLYQASYLMALKNRVAASYYGNIMVGCAKKSVLRIEPDIKRTICKCCQSPLIPGETAKVRLISKPIKSVKWTCLTCLSIKRYPTKKGYKLWIEQPNSIVQIFNYGSKLSDNKSNKKEKNSLDKEEHMDIEKN</sequence>
<dbReference type="InterPro" id="IPR007175">
    <property type="entry name" value="Rpr2/Snm1/Rpp21"/>
</dbReference>
<evidence type="ECO:0000256" key="2">
    <source>
        <dbReference type="ARBA" id="ARBA00022723"/>
    </source>
</evidence>
<dbReference type="GO" id="GO:0046872">
    <property type="term" value="F:metal ion binding"/>
    <property type="evidence" value="ECO:0007669"/>
    <property type="project" value="UniProtKB-KW"/>
</dbReference>
<dbReference type="STRING" id="94128.A0A2A3E6D4"/>
<reference evidence="6 7" key="1">
    <citation type="submission" date="2014-07" db="EMBL/GenBank/DDBJ databases">
        <title>Genomic and transcriptomic analysis on Apis cerana provide comprehensive insights into honey bee biology.</title>
        <authorList>
            <person name="Diao Q."/>
            <person name="Sun L."/>
            <person name="Zheng H."/>
            <person name="Zheng H."/>
            <person name="Xu S."/>
            <person name="Wang S."/>
            <person name="Zeng Z."/>
            <person name="Hu F."/>
            <person name="Su S."/>
            <person name="Wu J."/>
        </authorList>
    </citation>
    <scope>NUCLEOTIDE SEQUENCE [LARGE SCALE GENOMIC DNA]</scope>
    <source>
        <tissue evidence="6">Pupae without intestine</tissue>
    </source>
</reference>
<name>A0A2A3E6D4_APICC</name>
<dbReference type="OrthoDB" id="7687098at2759"/>
<dbReference type="GO" id="GO:0008033">
    <property type="term" value="P:tRNA processing"/>
    <property type="evidence" value="ECO:0007669"/>
    <property type="project" value="UniProtKB-KW"/>
</dbReference>
<dbReference type="PANTHER" id="PTHR14742:SF0">
    <property type="entry name" value="RIBONUCLEASE P PROTEIN SUBUNIT P21"/>
    <property type="match status" value="1"/>
</dbReference>
<feature type="region of interest" description="Disordered" evidence="5">
    <location>
        <begin position="304"/>
        <end position="326"/>
    </location>
</feature>
<dbReference type="PANTHER" id="PTHR14742">
    <property type="entry name" value="RIBONUCLEASE P SUBUNIT P21"/>
    <property type="match status" value="1"/>
</dbReference>
<dbReference type="GO" id="GO:0005655">
    <property type="term" value="C:nucleolar ribonuclease P complex"/>
    <property type="evidence" value="ECO:0007669"/>
    <property type="project" value="TreeGrafter"/>
</dbReference>
<gene>
    <name evidence="6" type="ORF">APICC_04048</name>
</gene>
<keyword evidence="7" id="KW-1185">Reference proteome</keyword>
<organism evidence="6 7">
    <name type="scientific">Apis cerana cerana</name>
    <name type="common">Oriental honeybee</name>
    <dbReference type="NCBI Taxonomy" id="94128"/>
    <lineage>
        <taxon>Eukaryota</taxon>
        <taxon>Metazoa</taxon>
        <taxon>Ecdysozoa</taxon>
        <taxon>Arthropoda</taxon>
        <taxon>Hexapoda</taxon>
        <taxon>Insecta</taxon>
        <taxon>Pterygota</taxon>
        <taxon>Neoptera</taxon>
        <taxon>Endopterygota</taxon>
        <taxon>Hymenoptera</taxon>
        <taxon>Apocrita</taxon>
        <taxon>Aculeata</taxon>
        <taxon>Apoidea</taxon>
        <taxon>Anthophila</taxon>
        <taxon>Apidae</taxon>
        <taxon>Apis</taxon>
    </lineage>
</organism>
<dbReference type="Gene3D" id="6.20.50.20">
    <property type="match status" value="1"/>
</dbReference>
<dbReference type="Pfam" id="PF04032">
    <property type="entry name" value="Rpr2"/>
    <property type="match status" value="1"/>
</dbReference>
<accession>A0A2A3E6D4</accession>
<keyword evidence="3" id="KW-0862">Zinc</keyword>
<keyword evidence="1" id="KW-0819">tRNA processing</keyword>
<keyword evidence="2" id="KW-0479">Metal-binding</keyword>
<proteinExistence type="inferred from homology"/>
<evidence type="ECO:0000256" key="1">
    <source>
        <dbReference type="ARBA" id="ARBA00022694"/>
    </source>
</evidence>
<dbReference type="Proteomes" id="UP000242457">
    <property type="component" value="Unassembled WGS sequence"/>
</dbReference>
<dbReference type="EMBL" id="KZ288354">
    <property type="protein sequence ID" value="PBC27275.1"/>
    <property type="molecule type" value="Genomic_DNA"/>
</dbReference>
<evidence type="ECO:0000313" key="7">
    <source>
        <dbReference type="Proteomes" id="UP000242457"/>
    </source>
</evidence>
<evidence type="ECO:0000256" key="4">
    <source>
        <dbReference type="ARBA" id="ARBA00038402"/>
    </source>
</evidence>
<evidence type="ECO:0000256" key="3">
    <source>
        <dbReference type="ARBA" id="ARBA00022833"/>
    </source>
</evidence>
<evidence type="ECO:0000256" key="5">
    <source>
        <dbReference type="SAM" id="MobiDB-lite"/>
    </source>
</evidence>
<dbReference type="AlphaFoldDB" id="A0A2A3E6D4"/>
<protein>
    <submittedName>
        <fullName evidence="6">Ribonuclease P protein subunit p21</fullName>
    </submittedName>
</protein>
<comment type="similarity">
    <text evidence="4">Belongs to the eukaryotic/archaeal RNase P protein component 4 family.</text>
</comment>